<keyword evidence="2" id="KW-1185">Reference proteome</keyword>
<comment type="caution">
    <text evidence="1">The sequence shown here is derived from an EMBL/GenBank/DDBJ whole genome shotgun (WGS) entry which is preliminary data.</text>
</comment>
<evidence type="ECO:0000313" key="2">
    <source>
        <dbReference type="Proteomes" id="UP001054857"/>
    </source>
</evidence>
<evidence type="ECO:0008006" key="3">
    <source>
        <dbReference type="Google" id="ProtNLM"/>
    </source>
</evidence>
<accession>A0AAD3DYN9</accession>
<evidence type="ECO:0000313" key="1">
    <source>
        <dbReference type="EMBL" id="GFR50501.1"/>
    </source>
</evidence>
<dbReference type="Pfam" id="PF14299">
    <property type="entry name" value="PP2"/>
    <property type="match status" value="1"/>
</dbReference>
<dbReference type="Proteomes" id="UP001054857">
    <property type="component" value="Unassembled WGS sequence"/>
</dbReference>
<dbReference type="InterPro" id="IPR025886">
    <property type="entry name" value="PP2-like"/>
</dbReference>
<dbReference type="AlphaFoldDB" id="A0AAD3DYN9"/>
<gene>
    <name evidence="1" type="ORF">Agub_g12766</name>
</gene>
<dbReference type="SUPFAM" id="SSF81383">
    <property type="entry name" value="F-box domain"/>
    <property type="match status" value="1"/>
</dbReference>
<sequence>MALEATEGRLAEVLPEIADRICEQFIFDGASLLKLGEVNTFWRQRVRDPQLWARLVKERFGEEEIPPPAQPAVPLPGWCFFPGLDSPGHDVKGPAQAPGGGGAGGAQLTPAALAARAEAVGACAFNTNGCVKRALLPLHRWQRFSYSPGAGLYVREAAVVAELGLPPPPPLPQEAAEPQARPPALPGWTFFPLLDSPGWEVRHPATGEDHFRSSCASLAELARVAALFPAAAAAEGGGGDEGGGAGCEAFNTAGQLKRWVEPQIHWRYLGSPGSSSWEGLYVRDEVVRQRGLLPPLPGGRLHPLLRFFQQGRMRAAAARDVAVTWLNGTYLVRRQDPELAGGGEEEGGAAAAGLAAAAAVAGGQGAGGGEQAAPAPAPAPAAPPPLQVVELRSVCWLDLRGCFRGLAPGRYRVAWVLRLTPDCNLERINVRTQLTARRPCAVLDRTAAAAAGAGAAAAAAGAGAGAGAGEDGAGGGCPAAVGSELSRVVVGRGELRGHLGAGWFQQACGEFRLPYSRGEGGGGQVYDVDVVLWDHEGNWKQGMWFREVVLERVE</sequence>
<proteinExistence type="predicted"/>
<dbReference type="EMBL" id="BMAR01000038">
    <property type="protein sequence ID" value="GFR50501.1"/>
    <property type="molecule type" value="Genomic_DNA"/>
</dbReference>
<dbReference type="InterPro" id="IPR036047">
    <property type="entry name" value="F-box-like_dom_sf"/>
</dbReference>
<reference evidence="1 2" key="1">
    <citation type="journal article" date="2021" name="Sci. Rep.">
        <title>Genome sequencing of the multicellular alga Astrephomene provides insights into convergent evolution of germ-soma differentiation.</title>
        <authorList>
            <person name="Yamashita S."/>
            <person name="Yamamoto K."/>
            <person name="Matsuzaki R."/>
            <person name="Suzuki S."/>
            <person name="Yamaguchi H."/>
            <person name="Hirooka S."/>
            <person name="Minakuchi Y."/>
            <person name="Miyagishima S."/>
            <person name="Kawachi M."/>
            <person name="Toyoda A."/>
            <person name="Nozaki H."/>
        </authorList>
    </citation>
    <scope>NUCLEOTIDE SEQUENCE [LARGE SCALE GENOMIC DNA]</scope>
    <source>
        <strain evidence="1 2">NIES-4017</strain>
    </source>
</reference>
<protein>
    <recommendedName>
        <fullName evidence="3">F-box domain-containing protein</fullName>
    </recommendedName>
</protein>
<organism evidence="1 2">
    <name type="scientific">Astrephomene gubernaculifera</name>
    <dbReference type="NCBI Taxonomy" id="47775"/>
    <lineage>
        <taxon>Eukaryota</taxon>
        <taxon>Viridiplantae</taxon>
        <taxon>Chlorophyta</taxon>
        <taxon>core chlorophytes</taxon>
        <taxon>Chlorophyceae</taxon>
        <taxon>CS clade</taxon>
        <taxon>Chlamydomonadales</taxon>
        <taxon>Astrephomenaceae</taxon>
        <taxon>Astrephomene</taxon>
    </lineage>
</organism>
<name>A0AAD3DYN9_9CHLO</name>